<dbReference type="SUPFAM" id="SSF47203">
    <property type="entry name" value="Acyl-CoA dehydrogenase C-terminal domain-like"/>
    <property type="match status" value="2"/>
</dbReference>
<dbReference type="EMBL" id="OU963862">
    <property type="protein sequence ID" value="CAH0381894.1"/>
    <property type="molecule type" value="Genomic_DNA"/>
</dbReference>
<organism evidence="16 17">
    <name type="scientific">Bemisia tabaci</name>
    <name type="common">Sweetpotato whitefly</name>
    <name type="synonym">Aleurodes tabaci</name>
    <dbReference type="NCBI Taxonomy" id="7038"/>
    <lineage>
        <taxon>Eukaryota</taxon>
        <taxon>Metazoa</taxon>
        <taxon>Ecdysozoa</taxon>
        <taxon>Arthropoda</taxon>
        <taxon>Hexapoda</taxon>
        <taxon>Insecta</taxon>
        <taxon>Pterygota</taxon>
        <taxon>Neoptera</taxon>
        <taxon>Paraneoptera</taxon>
        <taxon>Hemiptera</taxon>
        <taxon>Sternorrhyncha</taxon>
        <taxon>Aleyrodoidea</taxon>
        <taxon>Aleyrodidae</taxon>
        <taxon>Aleyrodinae</taxon>
        <taxon>Bemisia</taxon>
    </lineage>
</organism>
<evidence type="ECO:0000313" key="16">
    <source>
        <dbReference type="EMBL" id="CAH0381894.1"/>
    </source>
</evidence>
<feature type="domain" description="Acyl-CoA oxidase/dehydrogenase middle" evidence="14">
    <location>
        <begin position="176"/>
        <end position="284"/>
    </location>
</feature>
<evidence type="ECO:0000256" key="7">
    <source>
        <dbReference type="ARBA" id="ARBA00023002"/>
    </source>
</evidence>
<evidence type="ECO:0000256" key="10">
    <source>
        <dbReference type="PIRNR" id="PIRNR000168"/>
    </source>
</evidence>
<gene>
    <name evidence="16" type="ORF">BEMITA_LOCUS1499</name>
</gene>
<dbReference type="InterPro" id="IPR012258">
    <property type="entry name" value="Acyl-CoA_oxidase"/>
</dbReference>
<evidence type="ECO:0000256" key="9">
    <source>
        <dbReference type="ARBA" id="ARBA00023140"/>
    </source>
</evidence>
<dbReference type="FunFam" id="1.20.140.10:FF:000010">
    <property type="entry name" value="Acyl-coenzyme A oxidase"/>
    <property type="match status" value="1"/>
</dbReference>
<evidence type="ECO:0000256" key="12">
    <source>
        <dbReference type="PIRSR" id="PIRSR000168-2"/>
    </source>
</evidence>
<accession>A0A9N9ZXZ9</accession>
<name>A0A9N9ZXZ9_BEMTA</name>
<proteinExistence type="inferred from homology"/>
<keyword evidence="5 10" id="KW-0274">FAD</keyword>
<comment type="cofactor">
    <cofactor evidence="1">
        <name>FAD</name>
        <dbReference type="ChEBI" id="CHEBI:57692"/>
    </cofactor>
</comment>
<feature type="domain" description="Acyl-CoA oxidase C-alpha1" evidence="15">
    <location>
        <begin position="323"/>
        <end position="488"/>
    </location>
</feature>
<evidence type="ECO:0000256" key="1">
    <source>
        <dbReference type="ARBA" id="ARBA00001974"/>
    </source>
</evidence>
<dbReference type="InterPro" id="IPR046373">
    <property type="entry name" value="Acyl-CoA_Oxase/DH_mid-dom_sf"/>
</dbReference>
<evidence type="ECO:0000256" key="5">
    <source>
        <dbReference type="ARBA" id="ARBA00022827"/>
    </source>
</evidence>
<evidence type="ECO:0000259" key="13">
    <source>
        <dbReference type="Pfam" id="PF01756"/>
    </source>
</evidence>
<dbReference type="Gene3D" id="1.20.140.10">
    <property type="entry name" value="Butyryl-CoA Dehydrogenase, subunit A, domain 3"/>
    <property type="match status" value="2"/>
</dbReference>
<keyword evidence="9" id="KW-0576">Peroxisome</keyword>
<dbReference type="GO" id="GO:0033540">
    <property type="term" value="P:fatty acid beta-oxidation using acyl-CoA oxidase"/>
    <property type="evidence" value="ECO:0007669"/>
    <property type="project" value="TreeGrafter"/>
</dbReference>
<comment type="similarity">
    <text evidence="3 10">Belongs to the acyl-CoA oxidase family.</text>
</comment>
<dbReference type="SUPFAM" id="SSF56645">
    <property type="entry name" value="Acyl-CoA dehydrogenase NM domain-like"/>
    <property type="match status" value="1"/>
</dbReference>
<dbReference type="Proteomes" id="UP001152759">
    <property type="component" value="Chromosome 1"/>
</dbReference>
<dbReference type="FunFam" id="2.40.110.10:FF:000005">
    <property type="entry name" value="Acyl-coenzyme A oxidase"/>
    <property type="match status" value="1"/>
</dbReference>
<feature type="binding site" evidence="12">
    <location>
        <position position="219"/>
    </location>
    <ligand>
        <name>FAD</name>
        <dbReference type="ChEBI" id="CHEBI:57692"/>
    </ligand>
</feature>
<reference evidence="16" key="1">
    <citation type="submission" date="2021-12" db="EMBL/GenBank/DDBJ databases">
        <authorList>
            <person name="King R."/>
        </authorList>
    </citation>
    <scope>NUCLEOTIDE SEQUENCE</scope>
</reference>
<evidence type="ECO:0000256" key="2">
    <source>
        <dbReference type="ARBA" id="ARBA00004275"/>
    </source>
</evidence>
<evidence type="ECO:0000256" key="6">
    <source>
        <dbReference type="ARBA" id="ARBA00022832"/>
    </source>
</evidence>
<protein>
    <recommendedName>
        <fullName evidence="10">Acyl-coenzyme A oxidase</fullName>
    </recommendedName>
</protein>
<dbReference type="InterPro" id="IPR002655">
    <property type="entry name" value="Acyl-CoA_oxidase_C"/>
</dbReference>
<dbReference type="InterPro" id="IPR055060">
    <property type="entry name" value="ACOX_C_alpha1"/>
</dbReference>
<evidence type="ECO:0000256" key="4">
    <source>
        <dbReference type="ARBA" id="ARBA00022630"/>
    </source>
</evidence>
<keyword evidence="7" id="KW-0560">Oxidoreductase</keyword>
<dbReference type="PANTHER" id="PTHR10909">
    <property type="entry name" value="ELECTRON TRANSPORT OXIDOREDUCTASE"/>
    <property type="match status" value="1"/>
</dbReference>
<dbReference type="GO" id="GO:0016402">
    <property type="term" value="F:pristanoyl-CoA oxidase activity"/>
    <property type="evidence" value="ECO:0007669"/>
    <property type="project" value="TreeGrafter"/>
</dbReference>
<dbReference type="GO" id="GO:0055088">
    <property type="term" value="P:lipid homeostasis"/>
    <property type="evidence" value="ECO:0007669"/>
    <property type="project" value="TreeGrafter"/>
</dbReference>
<evidence type="ECO:0000259" key="14">
    <source>
        <dbReference type="Pfam" id="PF02770"/>
    </source>
</evidence>
<keyword evidence="17" id="KW-1185">Reference proteome</keyword>
<sequence length="713" mass="79846">MGGFDEVESYPVLPSKNVEGVCKFEACDVGMVMDLPEGPLGEERKKATFDWKLMRLNVEEPSYLRVKLAIWSFLESDPLFHSQPTVLSSEEEKRITAKQLMRIRESKFFNDVNGVSYDKKLLYLMALNEAVNTLSPSLSVKFALGVSLFSICVQNLGTERHSSFIKDVWQNKILACVAVTEVAHGSDTKSLQTTATYDHNTKEFIINTPCFKAAKCWVGNLGKQCTHALLFAQLVVGKQCHGLHVFIVPIRDPYTMHPYPGIIVGDMGDKAGLNGIDNGFIMFRKYRIPKDYLLNRTGDITPSGEYESLFQNPQQILGAALETLSAGRIGIMQESVCSLSVATVIAIRYSGVRTQFSNDNKTETSLLDYQLQQWRLFPFLAAAYAQRAFVRKFVLIYADTVRFSMNANEDTIKTVSQMVSAVHAIVCCCKALLTWTCRDAVQECREACGGHGYHKAARLGDIRANHDPCVTYEGANHVLLQQTSRWLLRAVDEVPDLDFDSARFPASELEFLRNFESNLSLKFSANSVNEVLRVDFLIEAYQWLLCWLIKETKQRLASSLDDGENAFMAKNNVQVFYAQTLSLAFAENTVLNYFAASIQEADLSLRPVLAKLHILYGLTCIQKHLRVFYEGGYASGPSLSKLTSEAILEVCQLLRPDAVALADAFAPPDFILNSVLGFADGEVYKHLEEAYTQHGGIAERPVWWSEIAMKSKL</sequence>
<dbReference type="AlphaFoldDB" id="A0A9N9ZXZ9"/>
<dbReference type="GO" id="GO:0005504">
    <property type="term" value="F:fatty acid binding"/>
    <property type="evidence" value="ECO:0007669"/>
    <property type="project" value="TreeGrafter"/>
</dbReference>
<feature type="active site" description="Proton acceptor" evidence="11">
    <location>
        <position position="473"/>
    </location>
</feature>
<keyword evidence="4 10" id="KW-0285">Flavoprotein</keyword>
<dbReference type="InterPro" id="IPR006091">
    <property type="entry name" value="Acyl-CoA_Oxase/DH_mid-dom"/>
</dbReference>
<dbReference type="Pfam" id="PF22924">
    <property type="entry name" value="ACOX_C_alpha1"/>
    <property type="match status" value="1"/>
</dbReference>
<evidence type="ECO:0000313" key="17">
    <source>
        <dbReference type="Proteomes" id="UP001152759"/>
    </source>
</evidence>
<dbReference type="GO" id="GO:0005777">
    <property type="term" value="C:peroxisome"/>
    <property type="evidence" value="ECO:0007669"/>
    <property type="project" value="UniProtKB-SubCell"/>
</dbReference>
<dbReference type="FunFam" id="1.20.140.10:FF:000007">
    <property type="entry name" value="Acyl-coenzyme A oxidase"/>
    <property type="match status" value="1"/>
</dbReference>
<evidence type="ECO:0000256" key="3">
    <source>
        <dbReference type="ARBA" id="ARBA00006288"/>
    </source>
</evidence>
<feature type="binding site" evidence="12">
    <location>
        <position position="180"/>
    </location>
    <ligand>
        <name>FAD</name>
        <dbReference type="ChEBI" id="CHEBI:57692"/>
    </ligand>
</feature>
<dbReference type="PIRSF" id="PIRSF000168">
    <property type="entry name" value="Acyl-CoA_oxidase"/>
    <property type="match status" value="1"/>
</dbReference>
<comment type="subcellular location">
    <subcellularLocation>
        <location evidence="2">Peroxisome</location>
    </subcellularLocation>
</comment>
<evidence type="ECO:0000256" key="11">
    <source>
        <dbReference type="PIRSR" id="PIRSR000168-1"/>
    </source>
</evidence>
<keyword evidence="8" id="KW-0443">Lipid metabolism</keyword>
<feature type="domain" description="Acyl-CoA oxidase C-terminal" evidence="13">
    <location>
        <begin position="535"/>
        <end position="707"/>
    </location>
</feature>
<dbReference type="InterPro" id="IPR036250">
    <property type="entry name" value="AcylCo_DH-like_C"/>
</dbReference>
<dbReference type="Pfam" id="PF01756">
    <property type="entry name" value="ACOX"/>
    <property type="match status" value="1"/>
</dbReference>
<dbReference type="Gene3D" id="2.40.110.10">
    <property type="entry name" value="Butyryl-CoA Dehydrogenase, subunit A, domain 2"/>
    <property type="match status" value="1"/>
</dbReference>
<dbReference type="InterPro" id="IPR009100">
    <property type="entry name" value="AcylCoA_DH/oxidase_NM_dom_sf"/>
</dbReference>
<evidence type="ECO:0000256" key="8">
    <source>
        <dbReference type="ARBA" id="ARBA00023098"/>
    </source>
</evidence>
<evidence type="ECO:0000259" key="15">
    <source>
        <dbReference type="Pfam" id="PF22924"/>
    </source>
</evidence>
<dbReference type="Pfam" id="PF02770">
    <property type="entry name" value="Acyl-CoA_dh_M"/>
    <property type="match status" value="1"/>
</dbReference>
<dbReference type="GO" id="GO:0071949">
    <property type="term" value="F:FAD binding"/>
    <property type="evidence" value="ECO:0007669"/>
    <property type="project" value="InterPro"/>
</dbReference>
<dbReference type="PANTHER" id="PTHR10909:SF223">
    <property type="entry name" value="ACYL-COENZYME A OXIDASE"/>
    <property type="match status" value="1"/>
</dbReference>
<keyword evidence="6" id="KW-0276">Fatty acid metabolism</keyword>